<feature type="chain" id="PRO_5040436322" evidence="2">
    <location>
        <begin position="20"/>
        <end position="194"/>
    </location>
</feature>
<organism evidence="3 4">
    <name type="scientific">Marasmius oreades</name>
    <name type="common">fairy-ring Marasmius</name>
    <dbReference type="NCBI Taxonomy" id="181124"/>
    <lineage>
        <taxon>Eukaryota</taxon>
        <taxon>Fungi</taxon>
        <taxon>Dikarya</taxon>
        <taxon>Basidiomycota</taxon>
        <taxon>Agaricomycotina</taxon>
        <taxon>Agaricomycetes</taxon>
        <taxon>Agaricomycetidae</taxon>
        <taxon>Agaricales</taxon>
        <taxon>Marasmiineae</taxon>
        <taxon>Marasmiaceae</taxon>
        <taxon>Marasmius</taxon>
    </lineage>
</organism>
<feature type="compositionally biased region" description="Low complexity" evidence="1">
    <location>
        <begin position="130"/>
        <end position="141"/>
    </location>
</feature>
<dbReference type="KEGG" id="more:E1B28_009219"/>
<accession>A0A9P7UV32</accession>
<proteinExistence type="predicted"/>
<reference evidence="3" key="1">
    <citation type="journal article" date="2021" name="Genome Biol. Evol.">
        <title>The assembled and annotated genome of the fairy-ring fungus Marasmius oreades.</title>
        <authorList>
            <person name="Hiltunen M."/>
            <person name="Ament-Velasquez S.L."/>
            <person name="Johannesson H."/>
        </authorList>
    </citation>
    <scope>NUCLEOTIDE SEQUENCE</scope>
    <source>
        <strain evidence="3">03SP1</strain>
    </source>
</reference>
<gene>
    <name evidence="3" type="ORF">E1B28_009219</name>
</gene>
<feature type="signal peptide" evidence="2">
    <location>
        <begin position="1"/>
        <end position="19"/>
    </location>
</feature>
<keyword evidence="2" id="KW-0732">Signal</keyword>
<evidence type="ECO:0000256" key="1">
    <source>
        <dbReference type="SAM" id="MobiDB-lite"/>
    </source>
</evidence>
<dbReference type="EMBL" id="CM032185">
    <property type="protein sequence ID" value="KAG7092914.1"/>
    <property type="molecule type" value="Genomic_DNA"/>
</dbReference>
<name>A0A9P7UV32_9AGAR</name>
<dbReference type="OrthoDB" id="4991875at2759"/>
<dbReference type="RefSeq" id="XP_043009384.1">
    <property type="nucleotide sequence ID" value="XM_043154096.1"/>
</dbReference>
<feature type="compositionally biased region" description="Polar residues" evidence="1">
    <location>
        <begin position="163"/>
        <end position="173"/>
    </location>
</feature>
<comment type="caution">
    <text evidence="3">The sequence shown here is derived from an EMBL/GenBank/DDBJ whole genome shotgun (WGS) entry which is preliminary data.</text>
</comment>
<dbReference type="Proteomes" id="UP001049176">
    <property type="component" value="Chromosome 5"/>
</dbReference>
<evidence type="ECO:0000313" key="3">
    <source>
        <dbReference type="EMBL" id="KAG7092914.1"/>
    </source>
</evidence>
<dbReference type="GeneID" id="66078295"/>
<dbReference type="AlphaFoldDB" id="A0A9P7UV32"/>
<feature type="region of interest" description="Disordered" evidence="1">
    <location>
        <begin position="126"/>
        <end position="173"/>
    </location>
</feature>
<evidence type="ECO:0000313" key="4">
    <source>
        <dbReference type="Proteomes" id="UP001049176"/>
    </source>
</evidence>
<sequence>MHSITTMLIVSAGIQVAVGQTSLWIPGFDEQALSADVVGVDTAQGRTTYQIQRGASTAPTDDESGFTGTFTLVEGADYASYSYVQDGVSLVVACSISGSLGLCSGSDGSTTVTETETVQPFLVQGGKTLANTAPTGTPATNTGGGTPSGTTGTTRTTSNAPPSQTKNPNAALSSKQWTSAGMILGFMGMVFSFL</sequence>
<evidence type="ECO:0000256" key="2">
    <source>
        <dbReference type="SAM" id="SignalP"/>
    </source>
</evidence>
<keyword evidence="4" id="KW-1185">Reference proteome</keyword>
<feature type="compositionally biased region" description="Low complexity" evidence="1">
    <location>
        <begin position="148"/>
        <end position="162"/>
    </location>
</feature>
<protein>
    <submittedName>
        <fullName evidence="3">Uncharacterized protein</fullName>
    </submittedName>
</protein>